<evidence type="ECO:0000313" key="2">
    <source>
        <dbReference type="Proteomes" id="UP000003250"/>
    </source>
</evidence>
<dbReference type="Proteomes" id="UP000003250">
    <property type="component" value="Unassembled WGS sequence"/>
</dbReference>
<organism evidence="1 2">
    <name type="scientific">Mesorhizobium alhagi CCNWXJ12-2</name>
    <dbReference type="NCBI Taxonomy" id="1107882"/>
    <lineage>
        <taxon>Bacteria</taxon>
        <taxon>Pseudomonadati</taxon>
        <taxon>Pseudomonadota</taxon>
        <taxon>Alphaproteobacteria</taxon>
        <taxon>Hyphomicrobiales</taxon>
        <taxon>Phyllobacteriaceae</taxon>
        <taxon>Allomesorhizobium</taxon>
    </lineage>
</organism>
<proteinExistence type="predicted"/>
<protein>
    <submittedName>
        <fullName evidence="1">Uncharacterized protein</fullName>
    </submittedName>
</protein>
<sequence>MWESGVVMRAPLAGAVRCGKRGALAGSGQALWQAQPFDRLILRQAQDEGRRGNRRSYWLYFKH</sequence>
<evidence type="ECO:0000313" key="1">
    <source>
        <dbReference type="EMBL" id="EHK58965.1"/>
    </source>
</evidence>
<name>H0HJZ4_9HYPH</name>
<reference evidence="1 2" key="1">
    <citation type="journal article" date="2012" name="J. Bacteriol.">
        <title>Draft Genome Sequence of Mesorhizobium alhagi CCNWXJ12-2T, a Novel Salt-Resistant Species Isolated from the Desert of Northwestern China.</title>
        <authorList>
            <person name="Zhou M."/>
            <person name="Chen W."/>
            <person name="Chen H."/>
            <person name="Wei G."/>
        </authorList>
    </citation>
    <scope>NUCLEOTIDE SEQUENCE [LARGE SCALE GENOMIC DNA]</scope>
    <source>
        <strain evidence="1 2">CCNWXJ12-2</strain>
    </source>
</reference>
<accession>H0HJZ4</accession>
<keyword evidence="2" id="KW-1185">Reference proteome</keyword>
<dbReference type="AlphaFoldDB" id="H0HJZ4"/>
<dbReference type="EMBL" id="AHAM01000022">
    <property type="protein sequence ID" value="EHK58965.1"/>
    <property type="molecule type" value="Genomic_DNA"/>
</dbReference>
<gene>
    <name evidence="1" type="ORF">MAXJ12_02246</name>
</gene>